<keyword evidence="1" id="KW-1133">Transmembrane helix</keyword>
<keyword evidence="1" id="KW-0472">Membrane</keyword>
<name>A0A5E7ABP8_PSEFL</name>
<feature type="transmembrane region" description="Helical" evidence="1">
    <location>
        <begin position="289"/>
        <end position="310"/>
    </location>
</feature>
<reference evidence="3 4" key="1">
    <citation type="submission" date="2019-09" db="EMBL/GenBank/DDBJ databases">
        <authorList>
            <person name="Chandra G."/>
            <person name="Truman W A."/>
        </authorList>
    </citation>
    <scope>NUCLEOTIDE SEQUENCE [LARGE SCALE GENOMIC DNA]</scope>
    <source>
        <strain evidence="3">PS723</strain>
    </source>
</reference>
<dbReference type="EMBL" id="CABVHY010000003">
    <property type="protein sequence ID" value="VVN76742.1"/>
    <property type="molecule type" value="Genomic_DNA"/>
</dbReference>
<feature type="transmembrane region" description="Helical" evidence="1">
    <location>
        <begin position="151"/>
        <end position="184"/>
    </location>
</feature>
<accession>A0A5E7ABP8</accession>
<protein>
    <recommendedName>
        <fullName evidence="2">Acyltransferase 3 domain-containing protein</fullName>
    </recommendedName>
</protein>
<feature type="transmembrane region" description="Helical" evidence="1">
    <location>
        <begin position="42"/>
        <end position="61"/>
    </location>
</feature>
<feature type="transmembrane region" description="Helical" evidence="1">
    <location>
        <begin position="12"/>
        <end position="30"/>
    </location>
</feature>
<dbReference type="AlphaFoldDB" id="A0A5E7ABP8"/>
<evidence type="ECO:0000313" key="3">
    <source>
        <dbReference type="EMBL" id="VVN76742.1"/>
    </source>
</evidence>
<dbReference type="PANTHER" id="PTHR23028">
    <property type="entry name" value="ACETYLTRANSFERASE"/>
    <property type="match status" value="1"/>
</dbReference>
<gene>
    <name evidence="3" type="ORF">PS723_00773</name>
</gene>
<feature type="domain" description="Acyltransferase 3" evidence="2">
    <location>
        <begin position="8"/>
        <end position="350"/>
    </location>
</feature>
<evidence type="ECO:0000313" key="4">
    <source>
        <dbReference type="Proteomes" id="UP000379480"/>
    </source>
</evidence>
<feature type="transmembrane region" description="Helical" evidence="1">
    <location>
        <begin position="330"/>
        <end position="351"/>
    </location>
</feature>
<evidence type="ECO:0000259" key="2">
    <source>
        <dbReference type="Pfam" id="PF01757"/>
    </source>
</evidence>
<dbReference type="GO" id="GO:0016747">
    <property type="term" value="F:acyltransferase activity, transferring groups other than amino-acyl groups"/>
    <property type="evidence" value="ECO:0007669"/>
    <property type="project" value="InterPro"/>
</dbReference>
<dbReference type="InterPro" id="IPR002656">
    <property type="entry name" value="Acyl_transf_3_dom"/>
</dbReference>
<feature type="transmembrane region" description="Helical" evidence="1">
    <location>
        <begin position="248"/>
        <end position="268"/>
    </location>
</feature>
<dbReference type="InterPro" id="IPR050879">
    <property type="entry name" value="Acyltransferase_3"/>
</dbReference>
<feature type="transmembrane region" description="Helical" evidence="1">
    <location>
        <begin position="82"/>
        <end position="100"/>
    </location>
</feature>
<dbReference type="Pfam" id="PF01757">
    <property type="entry name" value="Acyl_transf_3"/>
    <property type="match status" value="1"/>
</dbReference>
<dbReference type="Proteomes" id="UP000379480">
    <property type="component" value="Unassembled WGS sequence"/>
</dbReference>
<dbReference type="OrthoDB" id="9767863at2"/>
<organism evidence="3 4">
    <name type="scientific">Pseudomonas fluorescens</name>
    <dbReference type="NCBI Taxonomy" id="294"/>
    <lineage>
        <taxon>Bacteria</taxon>
        <taxon>Pseudomonadati</taxon>
        <taxon>Pseudomonadota</taxon>
        <taxon>Gammaproteobacteria</taxon>
        <taxon>Pseudomonadales</taxon>
        <taxon>Pseudomonadaceae</taxon>
        <taxon>Pseudomonas</taxon>
    </lineage>
</organism>
<proteinExistence type="predicted"/>
<evidence type="ECO:0000256" key="1">
    <source>
        <dbReference type="SAM" id="Phobius"/>
    </source>
</evidence>
<dbReference type="RefSeq" id="WP_150802359.1">
    <property type="nucleotide sequence ID" value="NZ_CABVHY010000003.1"/>
</dbReference>
<sequence>MQKEHRFQALDSFRGLCALAVVVYHLRVVGSFTELEFFRNSAALVAFFFVLSGFVLAHAYGSKMTVDIRRFFISRTFRLFPLHLFMLGVFILLEVGRYIAHQKGMEFNNEPFTGKFAPSGIIPNLFLVQSWTSLTNPLSFNYPSWSISIEYYTYMIFAVTLGIALVGRKLLWAAISLLAFVLIYQDNVFFTQESLRGLSCFFAGCLTYVVFIALTKVINPGFWLLTVLEGVSLICAATLMMADIEQKATVVSLMFCLVIVIFAFDGGAFSRLLNVGFFKFLGKLSYSIYLTHAAILFCALSVFMVASKVIGIDFTTNIDGDRYLDIGNVWINNTVAMLIVSSVVVLSMFTYKYIEMKGQAYGRTLINKKPAEAEKVAV</sequence>
<feature type="transmembrane region" description="Helical" evidence="1">
    <location>
        <begin position="196"/>
        <end position="215"/>
    </location>
</feature>
<feature type="transmembrane region" description="Helical" evidence="1">
    <location>
        <begin position="222"/>
        <end position="242"/>
    </location>
</feature>
<keyword evidence="1" id="KW-0812">Transmembrane</keyword>